<gene>
    <name evidence="2" type="ORF">HDK90DRAFT_59352</name>
</gene>
<evidence type="ECO:0000313" key="2">
    <source>
        <dbReference type="EMBL" id="KAK8227413.1"/>
    </source>
</evidence>
<dbReference type="Proteomes" id="UP001492380">
    <property type="component" value="Unassembled WGS sequence"/>
</dbReference>
<keyword evidence="3" id="KW-1185">Reference proteome</keyword>
<evidence type="ECO:0000313" key="3">
    <source>
        <dbReference type="Proteomes" id="UP001492380"/>
    </source>
</evidence>
<comment type="caution">
    <text evidence="2">The sequence shown here is derived from an EMBL/GenBank/DDBJ whole genome shotgun (WGS) entry which is preliminary data.</text>
</comment>
<proteinExistence type="predicted"/>
<organism evidence="2 3">
    <name type="scientific">Phyllosticta capitalensis</name>
    <dbReference type="NCBI Taxonomy" id="121624"/>
    <lineage>
        <taxon>Eukaryota</taxon>
        <taxon>Fungi</taxon>
        <taxon>Dikarya</taxon>
        <taxon>Ascomycota</taxon>
        <taxon>Pezizomycotina</taxon>
        <taxon>Dothideomycetes</taxon>
        <taxon>Dothideomycetes incertae sedis</taxon>
        <taxon>Botryosphaeriales</taxon>
        <taxon>Phyllostictaceae</taxon>
        <taxon>Phyllosticta</taxon>
    </lineage>
</organism>
<sequence length="97" mass="10541">MADRQAGVLHSPHCALLLLLLLLSDGEMVKTGEMRLGWAGAERLERRRGEAGGEEGRIDNAHLEQTMGQVDSGTRAYLACFQSRQREGACADGETVD</sequence>
<protein>
    <submittedName>
        <fullName evidence="2">Uncharacterized protein</fullName>
    </submittedName>
</protein>
<accession>A0ABR1YF93</accession>
<name>A0ABR1YF93_9PEZI</name>
<feature type="chain" id="PRO_5046971561" evidence="1">
    <location>
        <begin position="29"/>
        <end position="97"/>
    </location>
</feature>
<feature type="signal peptide" evidence="1">
    <location>
        <begin position="1"/>
        <end position="28"/>
    </location>
</feature>
<reference evidence="2 3" key="1">
    <citation type="submission" date="2024-04" db="EMBL/GenBank/DDBJ databases">
        <title>Phyllosticta paracitricarpa is synonymous to the EU quarantine fungus P. citricarpa based on phylogenomic analyses.</title>
        <authorList>
            <consortium name="Lawrence Berkeley National Laboratory"/>
            <person name="Van Ingen-Buijs V.A."/>
            <person name="Van Westerhoven A.C."/>
            <person name="Haridas S."/>
            <person name="Skiadas P."/>
            <person name="Martin F."/>
            <person name="Groenewald J.Z."/>
            <person name="Crous P.W."/>
            <person name="Seidl M.F."/>
        </authorList>
    </citation>
    <scope>NUCLEOTIDE SEQUENCE [LARGE SCALE GENOMIC DNA]</scope>
    <source>
        <strain evidence="2 3">CBS 123374</strain>
    </source>
</reference>
<keyword evidence="1" id="KW-0732">Signal</keyword>
<evidence type="ECO:0000256" key="1">
    <source>
        <dbReference type="SAM" id="SignalP"/>
    </source>
</evidence>
<dbReference type="EMBL" id="JBBWRZ010000010">
    <property type="protein sequence ID" value="KAK8227413.1"/>
    <property type="molecule type" value="Genomic_DNA"/>
</dbReference>